<gene>
    <name evidence="1" type="ORF">L6164_027336</name>
</gene>
<reference evidence="1 2" key="1">
    <citation type="journal article" date="2022" name="DNA Res.">
        <title>Chromosomal-level genome assembly of the orchid tree Bauhinia variegata (Leguminosae; Cercidoideae) supports the allotetraploid origin hypothesis of Bauhinia.</title>
        <authorList>
            <person name="Zhong Y."/>
            <person name="Chen Y."/>
            <person name="Zheng D."/>
            <person name="Pang J."/>
            <person name="Liu Y."/>
            <person name="Luo S."/>
            <person name="Meng S."/>
            <person name="Qian L."/>
            <person name="Wei D."/>
            <person name="Dai S."/>
            <person name="Zhou R."/>
        </authorList>
    </citation>
    <scope>NUCLEOTIDE SEQUENCE [LARGE SCALE GENOMIC DNA]</scope>
    <source>
        <strain evidence="1">BV-YZ2020</strain>
    </source>
</reference>
<sequence>MDAQREKIYVAVGNDWQDGFKTLGWALKNWSSDSISIVILQFDSNISKDYVYTPFGKLPARSVNDEKLEILRKCEQQEIKNKLSEYIAFCEKVPAEILEVEKFDEPIQKRITDLIFGLEINKLVMGFSSMKGSWKSKGVISGLFYIHQHKPDFCELFIICNGKQVFLRGRNDEKIMEDDKGVMVARMRDRVTFRDWLEKIFTEKLGDTPDGNSRGSSNRSLNMESPVSQNQWELHLQEIENYSQELFSCNLEIDSCGQENDVLQISPIEPEQKNSNTDAAEKIEVLKIKLKEAHETIQLKRKEAKDSMERQAKAEWAICLCNSRIEELESKIKDEINIREELKKKLESGKEHNYEIRSDVEEKRRRVRSVAELQAELSNKLQISLMARLQGEARLENALKARSEMVKEIEELRKQRDVLNRRIEFCKEKDAIGMAARMSETRGCSFREYTEEELRLATDQFSERLRFKSGGDWTNVYKGRFNHSSVAIKMLTNFHALSQEQFLAKVKLLGDVRQPHLVAMLGFCSEPKCIIYEYMHNGSLQDILFSRRRNRALRWHDRIRILTEVCWGLGFLCSNQSRPIIHCHLAPSKILLDRNLVSKITGFGLYDCEHDCSGGSEIRALGILMAQLLTGRNWAGLVEETMIVDTEALARVLDEKAGQWPLDLAKELAGLAMRCMSSESEPDTELNIGMVIEEVNKIRRKADDLVAQGGRRGMIGEGVDKEDSTDVPNLFLCPILQEVMKNPHVAADGFSYELGAIEQWLHSGHETSPMTNLRLKHRFLSPNHSLRSLIEDWQSKRMHNP</sequence>
<accession>A0ACB9LSN5</accession>
<organism evidence="1 2">
    <name type="scientific">Bauhinia variegata</name>
    <name type="common">Purple orchid tree</name>
    <name type="synonym">Phanera variegata</name>
    <dbReference type="NCBI Taxonomy" id="167791"/>
    <lineage>
        <taxon>Eukaryota</taxon>
        <taxon>Viridiplantae</taxon>
        <taxon>Streptophyta</taxon>
        <taxon>Embryophyta</taxon>
        <taxon>Tracheophyta</taxon>
        <taxon>Spermatophyta</taxon>
        <taxon>Magnoliopsida</taxon>
        <taxon>eudicotyledons</taxon>
        <taxon>Gunneridae</taxon>
        <taxon>Pentapetalae</taxon>
        <taxon>rosids</taxon>
        <taxon>fabids</taxon>
        <taxon>Fabales</taxon>
        <taxon>Fabaceae</taxon>
        <taxon>Cercidoideae</taxon>
        <taxon>Cercideae</taxon>
        <taxon>Bauhiniinae</taxon>
        <taxon>Bauhinia</taxon>
    </lineage>
</organism>
<comment type="caution">
    <text evidence="1">The sequence shown here is derived from an EMBL/GenBank/DDBJ whole genome shotgun (WGS) entry which is preliminary data.</text>
</comment>
<evidence type="ECO:0000313" key="1">
    <source>
        <dbReference type="EMBL" id="KAI4314425.1"/>
    </source>
</evidence>
<protein>
    <submittedName>
        <fullName evidence="1">Uncharacterized protein</fullName>
    </submittedName>
</protein>
<dbReference type="EMBL" id="CM039436">
    <property type="protein sequence ID" value="KAI4314425.1"/>
    <property type="molecule type" value="Genomic_DNA"/>
</dbReference>
<dbReference type="Proteomes" id="UP000828941">
    <property type="component" value="Chromosome 11"/>
</dbReference>
<proteinExistence type="predicted"/>
<name>A0ACB9LSN5_BAUVA</name>
<keyword evidence="2" id="KW-1185">Reference proteome</keyword>
<evidence type="ECO:0000313" key="2">
    <source>
        <dbReference type="Proteomes" id="UP000828941"/>
    </source>
</evidence>